<accession>A0ABT4WBX4</accession>
<proteinExistence type="predicted"/>
<sequence length="49" mass="5466">MAQNPERDYTLEDLTNLVIPYLAKSLQQDLSMEIINQAQVLEGINSTGS</sequence>
<dbReference type="EMBL" id="JAMZNK010000014">
    <property type="protein sequence ID" value="MDA6070083.1"/>
    <property type="molecule type" value="Genomic_DNA"/>
</dbReference>
<dbReference type="RefSeq" id="WP_271335893.1">
    <property type="nucleotide sequence ID" value="NZ_JAMZNK010000014.1"/>
</dbReference>
<organism evidence="1 2">
    <name type="scientific">Flavobacterium azizsancarii</name>
    <dbReference type="NCBI Taxonomy" id="2961580"/>
    <lineage>
        <taxon>Bacteria</taxon>
        <taxon>Pseudomonadati</taxon>
        <taxon>Bacteroidota</taxon>
        <taxon>Flavobacteriia</taxon>
        <taxon>Flavobacteriales</taxon>
        <taxon>Flavobacteriaceae</taxon>
        <taxon>Flavobacterium</taxon>
    </lineage>
</organism>
<protein>
    <submittedName>
        <fullName evidence="1">Uncharacterized protein</fullName>
    </submittedName>
</protein>
<dbReference type="Proteomes" id="UP001212170">
    <property type="component" value="Unassembled WGS sequence"/>
</dbReference>
<name>A0ABT4WBX4_9FLAO</name>
<evidence type="ECO:0000313" key="2">
    <source>
        <dbReference type="Proteomes" id="UP001212170"/>
    </source>
</evidence>
<gene>
    <name evidence="1" type="ORF">NJT12_10690</name>
</gene>
<evidence type="ECO:0000313" key="1">
    <source>
        <dbReference type="EMBL" id="MDA6070083.1"/>
    </source>
</evidence>
<keyword evidence="2" id="KW-1185">Reference proteome</keyword>
<comment type="caution">
    <text evidence="1">The sequence shown here is derived from an EMBL/GenBank/DDBJ whole genome shotgun (WGS) entry which is preliminary data.</text>
</comment>
<reference evidence="1 2" key="1">
    <citation type="journal article" date="2023" name="Chemosphere">
        <title>Whole genome analysis of Flavobacterium aziz-sancarii sp. nov., isolated from Ardley Island (Antarctica), revealed a rich resistome and bioremediation potential.</title>
        <authorList>
            <person name="Otur C."/>
            <person name="Okay S."/>
            <person name="Kurt-Kizildogan A."/>
        </authorList>
    </citation>
    <scope>NUCLEOTIDE SEQUENCE [LARGE SCALE GENOMIC DNA]</scope>
    <source>
        <strain evidence="1 2">AC</strain>
    </source>
</reference>